<dbReference type="EMBL" id="AJVK01010918">
    <property type="status" value="NOT_ANNOTATED_CDS"/>
    <property type="molecule type" value="Genomic_DNA"/>
</dbReference>
<dbReference type="Proteomes" id="UP000092462">
    <property type="component" value="Unassembled WGS sequence"/>
</dbReference>
<keyword evidence="7" id="KW-0479">Metal-binding</keyword>
<evidence type="ECO:0000256" key="2">
    <source>
        <dbReference type="ARBA" id="ARBA00003690"/>
    </source>
</evidence>
<evidence type="ECO:0000256" key="5">
    <source>
        <dbReference type="ARBA" id="ARBA00010617"/>
    </source>
</evidence>
<keyword evidence="10" id="KW-0560">Oxidoreductase</keyword>
<keyword evidence="8" id="KW-0256">Endoplasmic reticulum</keyword>
<evidence type="ECO:0000256" key="11">
    <source>
        <dbReference type="ARBA" id="ARBA00023004"/>
    </source>
</evidence>
<evidence type="ECO:0000256" key="10">
    <source>
        <dbReference type="ARBA" id="ARBA00023002"/>
    </source>
</evidence>
<evidence type="ECO:0000313" key="15">
    <source>
        <dbReference type="Proteomes" id="UP000092462"/>
    </source>
</evidence>
<dbReference type="EnsemblMetazoa" id="PPAI001834-RA">
    <property type="protein sequence ID" value="PPAI001834-PA"/>
    <property type="gene ID" value="PPAI001834"/>
</dbReference>
<keyword evidence="12" id="KW-0503">Monooxygenase</keyword>
<evidence type="ECO:0000256" key="4">
    <source>
        <dbReference type="ARBA" id="ARBA00004586"/>
    </source>
</evidence>
<evidence type="ECO:0000256" key="8">
    <source>
        <dbReference type="ARBA" id="ARBA00022824"/>
    </source>
</evidence>
<keyword evidence="9" id="KW-0492">Microsome</keyword>
<evidence type="ECO:0000256" key="12">
    <source>
        <dbReference type="ARBA" id="ARBA00023033"/>
    </source>
</evidence>
<evidence type="ECO:0000256" key="1">
    <source>
        <dbReference type="ARBA" id="ARBA00001971"/>
    </source>
</evidence>
<protein>
    <recommendedName>
        <fullName evidence="16">Cytochrome P450</fullName>
    </recommendedName>
</protein>
<keyword evidence="6" id="KW-0349">Heme</keyword>
<evidence type="ECO:0000256" key="9">
    <source>
        <dbReference type="ARBA" id="ARBA00022848"/>
    </source>
</evidence>
<dbReference type="InterPro" id="IPR036396">
    <property type="entry name" value="Cyt_P450_sf"/>
</dbReference>
<comment type="similarity">
    <text evidence="5">Belongs to the cytochrome P450 family.</text>
</comment>
<dbReference type="VEuPathDB" id="VectorBase:PPAI001834"/>
<keyword evidence="15" id="KW-1185">Reference proteome</keyword>
<proteinExistence type="inferred from homology"/>
<comment type="function">
    <text evidence="2">May be involved in the metabolism of insect hormones and in the breakdown of synthetic insecticides.</text>
</comment>
<comment type="subcellular location">
    <subcellularLocation>
        <location evidence="4">Endoplasmic reticulum membrane</location>
    </subcellularLocation>
    <subcellularLocation>
        <location evidence="3">Microsome membrane</location>
    </subcellularLocation>
</comment>
<dbReference type="AlphaFoldDB" id="A0A1B0D3B1"/>
<dbReference type="GO" id="GO:0004497">
    <property type="term" value="F:monooxygenase activity"/>
    <property type="evidence" value="ECO:0007669"/>
    <property type="project" value="UniProtKB-KW"/>
</dbReference>
<accession>A0A1B0D3B1</accession>
<dbReference type="PANTHER" id="PTHR24292">
    <property type="entry name" value="CYTOCHROME P450"/>
    <property type="match status" value="1"/>
</dbReference>
<evidence type="ECO:0000256" key="6">
    <source>
        <dbReference type="ARBA" id="ARBA00022617"/>
    </source>
</evidence>
<dbReference type="GO" id="GO:0020037">
    <property type="term" value="F:heme binding"/>
    <property type="evidence" value="ECO:0007669"/>
    <property type="project" value="InterPro"/>
</dbReference>
<dbReference type="SUPFAM" id="SSF48264">
    <property type="entry name" value="Cytochrome P450"/>
    <property type="match status" value="1"/>
</dbReference>
<evidence type="ECO:0000256" key="3">
    <source>
        <dbReference type="ARBA" id="ARBA00004524"/>
    </source>
</evidence>
<dbReference type="Gene3D" id="1.10.630.10">
    <property type="entry name" value="Cytochrome P450"/>
    <property type="match status" value="1"/>
</dbReference>
<dbReference type="InterPro" id="IPR050476">
    <property type="entry name" value="Insect_CytP450_Detox"/>
</dbReference>
<name>A0A1B0D3B1_PHLPP</name>
<evidence type="ECO:0000256" key="13">
    <source>
        <dbReference type="ARBA" id="ARBA00023136"/>
    </source>
</evidence>
<evidence type="ECO:0000313" key="14">
    <source>
        <dbReference type="EnsemblMetazoa" id="PPAI001834-PA"/>
    </source>
</evidence>
<comment type="cofactor">
    <cofactor evidence="1">
        <name>heme</name>
        <dbReference type="ChEBI" id="CHEBI:30413"/>
    </cofactor>
</comment>
<sequence length="73" mass="8742">MKYMDMVVSEVLRLWPPALFSDRMKTILYQLILNFKIEPNEKTQIPLKLSKHPLVVSEKGIWVQFRPRKTKEN</sequence>
<keyword evidence="11" id="KW-0408">Iron</keyword>
<organism evidence="14 15">
    <name type="scientific">Phlebotomus papatasi</name>
    <name type="common">Sandfly</name>
    <dbReference type="NCBI Taxonomy" id="29031"/>
    <lineage>
        <taxon>Eukaryota</taxon>
        <taxon>Metazoa</taxon>
        <taxon>Ecdysozoa</taxon>
        <taxon>Arthropoda</taxon>
        <taxon>Hexapoda</taxon>
        <taxon>Insecta</taxon>
        <taxon>Pterygota</taxon>
        <taxon>Neoptera</taxon>
        <taxon>Endopterygota</taxon>
        <taxon>Diptera</taxon>
        <taxon>Nematocera</taxon>
        <taxon>Psychodoidea</taxon>
        <taxon>Psychodidae</taxon>
        <taxon>Phlebotomus</taxon>
        <taxon>Phlebotomus</taxon>
    </lineage>
</organism>
<evidence type="ECO:0008006" key="16">
    <source>
        <dbReference type="Google" id="ProtNLM"/>
    </source>
</evidence>
<dbReference type="GO" id="GO:0016705">
    <property type="term" value="F:oxidoreductase activity, acting on paired donors, with incorporation or reduction of molecular oxygen"/>
    <property type="evidence" value="ECO:0007669"/>
    <property type="project" value="InterPro"/>
</dbReference>
<dbReference type="PANTHER" id="PTHR24292:SF54">
    <property type="entry name" value="CYP9F3-RELATED"/>
    <property type="match status" value="1"/>
</dbReference>
<dbReference type="GO" id="GO:0005789">
    <property type="term" value="C:endoplasmic reticulum membrane"/>
    <property type="evidence" value="ECO:0007669"/>
    <property type="project" value="UniProtKB-SubCell"/>
</dbReference>
<keyword evidence="13" id="KW-0472">Membrane</keyword>
<dbReference type="GO" id="GO:0005506">
    <property type="term" value="F:iron ion binding"/>
    <property type="evidence" value="ECO:0007669"/>
    <property type="project" value="InterPro"/>
</dbReference>
<evidence type="ECO:0000256" key="7">
    <source>
        <dbReference type="ARBA" id="ARBA00022723"/>
    </source>
</evidence>
<reference evidence="14" key="1">
    <citation type="submission" date="2022-08" db="UniProtKB">
        <authorList>
            <consortium name="EnsemblMetazoa"/>
        </authorList>
    </citation>
    <scope>IDENTIFICATION</scope>
    <source>
        <strain evidence="14">Israel</strain>
    </source>
</reference>